<evidence type="ECO:0000313" key="2">
    <source>
        <dbReference type="EMBL" id="MBW8286772.1"/>
    </source>
</evidence>
<dbReference type="InterPro" id="IPR014914">
    <property type="entry name" value="RES_dom"/>
</dbReference>
<keyword evidence="3" id="KW-1185">Reference proteome</keyword>
<name>A0ABS7F9Q9_9NEIS</name>
<dbReference type="Pfam" id="PF08808">
    <property type="entry name" value="RES"/>
    <property type="match status" value="1"/>
</dbReference>
<comment type="caution">
    <text evidence="2">The sequence shown here is derived from an EMBL/GenBank/DDBJ whole genome shotgun (WGS) entry which is preliminary data.</text>
</comment>
<feature type="domain" description="RES" evidence="1">
    <location>
        <begin position="11"/>
        <end position="134"/>
    </location>
</feature>
<proteinExistence type="predicted"/>
<dbReference type="RefSeq" id="WP_043575468.1">
    <property type="nucleotide sequence ID" value="NZ_CP142381.1"/>
</dbReference>
<protein>
    <submittedName>
        <fullName evidence="2">RES family NAD+ phosphorylase</fullName>
    </submittedName>
</protein>
<dbReference type="GeneID" id="89687052"/>
<dbReference type="SMART" id="SM00953">
    <property type="entry name" value="RES"/>
    <property type="match status" value="1"/>
</dbReference>
<sequence length="147" mass="16115">MIAWRISRFEDLRGLGGIRARGRWHNAGQPIVYLADHAASAMLEMLVHSEFAVLPNTFTLLKVDIPDGLVQALDPAQLSADWRDDQEQTRALGDTWLAQAPGAVLRVPSALAVEGWNYLLNPVHPDAAACKILAAMQAPLDPRFRPG</sequence>
<evidence type="ECO:0000259" key="1">
    <source>
        <dbReference type="SMART" id="SM00953"/>
    </source>
</evidence>
<dbReference type="Proteomes" id="UP000711178">
    <property type="component" value="Unassembled WGS sequence"/>
</dbReference>
<organism evidence="2 3">
    <name type="scientific">Chromobacterium subtsugae</name>
    <dbReference type="NCBI Taxonomy" id="251747"/>
    <lineage>
        <taxon>Bacteria</taxon>
        <taxon>Pseudomonadati</taxon>
        <taxon>Pseudomonadota</taxon>
        <taxon>Betaproteobacteria</taxon>
        <taxon>Neisseriales</taxon>
        <taxon>Chromobacteriaceae</taxon>
        <taxon>Chromobacterium</taxon>
    </lineage>
</organism>
<gene>
    <name evidence="2" type="ORF">KIF53_03945</name>
</gene>
<accession>A0ABS7F9Q9</accession>
<reference evidence="2 3" key="1">
    <citation type="submission" date="2021-05" db="EMBL/GenBank/DDBJ databases">
        <title>Draft Whole Genome Sequencing Of Biosensor Chromobacterium violaceum Strain CV026 Reveals A Regulatory RNA In Chromobacterium violaceum Phenotype Regulatory Network.</title>
        <authorList>
            <person name="Hong K.W."/>
            <person name="Chan K.G."/>
            <person name="Chang C.-Y."/>
        </authorList>
    </citation>
    <scope>NUCLEOTIDE SEQUENCE [LARGE SCALE GENOMIC DNA]</scope>
    <source>
        <strain evidence="2 3">ATCC 31532</strain>
    </source>
</reference>
<evidence type="ECO:0000313" key="3">
    <source>
        <dbReference type="Proteomes" id="UP000711178"/>
    </source>
</evidence>
<dbReference type="EMBL" id="JAHDTB010000002">
    <property type="protein sequence ID" value="MBW8286772.1"/>
    <property type="molecule type" value="Genomic_DNA"/>
</dbReference>